<evidence type="ECO:0000313" key="5">
    <source>
        <dbReference type="Proteomes" id="UP000239648"/>
    </source>
</evidence>
<protein>
    <recommendedName>
        <fullName evidence="6">Porin</fullName>
    </recommendedName>
</protein>
<comment type="caution">
    <text evidence="3">The sequence shown here is derived from an EMBL/GenBank/DDBJ whole genome shotgun (WGS) entry which is preliminary data.</text>
</comment>
<dbReference type="EMBL" id="PTIU01000001">
    <property type="protein sequence ID" value="PPK56390.1"/>
    <property type="molecule type" value="Genomic_DNA"/>
</dbReference>
<proteinExistence type="predicted"/>
<evidence type="ECO:0000313" key="3">
    <source>
        <dbReference type="EMBL" id="PPK56390.1"/>
    </source>
</evidence>
<keyword evidence="5" id="KW-1185">Reference proteome</keyword>
<dbReference type="InterPro" id="IPR045748">
    <property type="entry name" value="DcaP"/>
</dbReference>
<gene>
    <name evidence="3" type="ORF">B0H24_100187</name>
    <name evidence="2" type="ORF">BY455_10187</name>
</gene>
<dbReference type="SUPFAM" id="SSF56935">
    <property type="entry name" value="Porins"/>
    <property type="match status" value="1"/>
</dbReference>
<sequence length="404" mass="43259">MQNNKLRMAIRATAAVAAFGMAGQALALDVPTGDWDTSIYGYARLNAAYDIDENVTTSTMAGDFSKINTGAAEDNEATGYFDADAVQSRIGIKTMSPEGVKMVVEGDFRGGNLRLRHAYGEYNGVLAGQTWSNFNSFVGFTSTLDFDSVSAAGLFGRTAQLRYTTGPLSFSVEEPRSSLVTIKETESFDPENPATPKSSWDWAEASGAKDGMPTLTARFEDSAGSFSYSAAALVHQVAYDTGTSDDSAMGYGAFLAGKIAITDMVSIQGSVNYSDGANQYMWRTGENYYGPDAYVVNGDVETIKTMGGTLGTSINLGDGRKVNVVYGMATNDYDDAKKDFASNASQLAVVNGSAETNQALMANYQFSPVDNVMMGVEYQYLMTEDVSGDDGDANRLLFAAQYNF</sequence>
<evidence type="ECO:0008006" key="6">
    <source>
        <dbReference type="Google" id="ProtNLM"/>
    </source>
</evidence>
<feature type="signal peptide" evidence="1">
    <location>
        <begin position="1"/>
        <end position="27"/>
    </location>
</feature>
<dbReference type="RefSeq" id="WP_104414659.1">
    <property type="nucleotide sequence ID" value="NZ_PTIT01000001.1"/>
</dbReference>
<evidence type="ECO:0000256" key="1">
    <source>
        <dbReference type="SAM" id="SignalP"/>
    </source>
</evidence>
<organism evidence="3 4">
    <name type="scientific">Marinobacter persicus</name>
    <dbReference type="NCBI Taxonomy" id="930118"/>
    <lineage>
        <taxon>Bacteria</taxon>
        <taxon>Pseudomonadati</taxon>
        <taxon>Pseudomonadota</taxon>
        <taxon>Gammaproteobacteria</taxon>
        <taxon>Pseudomonadales</taxon>
        <taxon>Marinobacteraceae</taxon>
        <taxon>Marinobacter</taxon>
    </lineage>
</organism>
<dbReference type="AlphaFoldDB" id="A0A2S6GAI1"/>
<dbReference type="Pfam" id="PF19577">
    <property type="entry name" value="DcaP"/>
    <property type="match status" value="1"/>
</dbReference>
<dbReference type="EMBL" id="PTIT01000001">
    <property type="protein sequence ID" value="PPK53576.1"/>
    <property type="molecule type" value="Genomic_DNA"/>
</dbReference>
<dbReference type="Proteomes" id="UP000239648">
    <property type="component" value="Unassembled WGS sequence"/>
</dbReference>
<keyword evidence="1" id="KW-0732">Signal</keyword>
<dbReference type="Proteomes" id="UP000239446">
    <property type="component" value="Unassembled WGS sequence"/>
</dbReference>
<evidence type="ECO:0000313" key="4">
    <source>
        <dbReference type="Proteomes" id="UP000239446"/>
    </source>
</evidence>
<reference evidence="3 4" key="2">
    <citation type="submission" date="2018-02" db="EMBL/GenBank/DDBJ databases">
        <title>Subsurface microbial communities from deep shales in Ohio and West Virginia, USA.</title>
        <authorList>
            <person name="Wrighton K."/>
        </authorList>
    </citation>
    <scope>NUCLEOTIDE SEQUENCE [LARGE SCALE GENOMIC DNA]</scope>
    <source>
        <strain evidence="3 4">UTICA-S1B9</strain>
    </source>
</reference>
<reference evidence="2 5" key="1">
    <citation type="submission" date="2018-02" db="EMBL/GenBank/DDBJ databases">
        <title>Deep subsurface shale carbon reservoir microbial communities from Ohio and West Virginia, USA.</title>
        <authorList>
            <person name="Wrighton K."/>
        </authorList>
    </citation>
    <scope>NUCLEOTIDE SEQUENCE [LARGE SCALE GENOMIC DNA]</scope>
    <source>
        <strain evidence="2 5">UTICA-S1B6</strain>
    </source>
</reference>
<evidence type="ECO:0000313" key="2">
    <source>
        <dbReference type="EMBL" id="PPK53576.1"/>
    </source>
</evidence>
<accession>A0A2S6GAI1</accession>
<name>A0A2S6GAI1_9GAMM</name>
<dbReference type="OrthoDB" id="190887at2"/>
<feature type="chain" id="PRO_5015683364" description="Porin" evidence="1">
    <location>
        <begin position="28"/>
        <end position="404"/>
    </location>
</feature>